<dbReference type="OrthoDB" id="4735656at2"/>
<evidence type="ECO:0000313" key="3">
    <source>
        <dbReference type="Proteomes" id="UP000182977"/>
    </source>
</evidence>
<keyword evidence="3" id="KW-1185">Reference proteome</keyword>
<proteinExistence type="predicted"/>
<dbReference type="EMBL" id="LT629791">
    <property type="protein sequence ID" value="SDU29630.1"/>
    <property type="molecule type" value="Genomic_DNA"/>
</dbReference>
<feature type="domain" description="DUF6457" evidence="1">
    <location>
        <begin position="1"/>
        <end position="77"/>
    </location>
</feature>
<reference evidence="3" key="1">
    <citation type="submission" date="2016-10" db="EMBL/GenBank/DDBJ databases">
        <authorList>
            <person name="Varghese N."/>
            <person name="Submissions S."/>
        </authorList>
    </citation>
    <scope>NUCLEOTIDE SEQUENCE [LARGE SCALE GENOMIC DNA]</scope>
    <source>
        <strain evidence="3">DSM 45079</strain>
    </source>
</reference>
<dbReference type="RefSeq" id="WP_046767115.1">
    <property type="nucleotide sequence ID" value="NZ_KQ061220.1"/>
</dbReference>
<accession>A0A1H2HCP4</accession>
<dbReference type="Proteomes" id="UP000182977">
    <property type="component" value="Chromosome I"/>
</dbReference>
<sequence>MDSWVTALCERLGVPVDDVDVGAILDLARDAAHTVERPAAPVTAFIAGYAAATKGGGAAAVNAAIDTAGELARDWNDGPDAATPPLQ</sequence>
<dbReference type="STRING" id="419479.SAMN04488563_0967"/>
<organism evidence="2 3">
    <name type="scientific">Jiangella alkaliphila</name>
    <dbReference type="NCBI Taxonomy" id="419479"/>
    <lineage>
        <taxon>Bacteria</taxon>
        <taxon>Bacillati</taxon>
        <taxon>Actinomycetota</taxon>
        <taxon>Actinomycetes</taxon>
        <taxon>Jiangellales</taxon>
        <taxon>Jiangellaceae</taxon>
        <taxon>Jiangella</taxon>
    </lineage>
</organism>
<dbReference type="Pfam" id="PF20058">
    <property type="entry name" value="DUF6457"/>
    <property type="match status" value="1"/>
</dbReference>
<dbReference type="AlphaFoldDB" id="A0A1H2HCP4"/>
<protein>
    <recommendedName>
        <fullName evidence="1">DUF6457 domain-containing protein</fullName>
    </recommendedName>
</protein>
<dbReference type="InterPro" id="IPR045598">
    <property type="entry name" value="DUF6457"/>
</dbReference>
<evidence type="ECO:0000313" key="2">
    <source>
        <dbReference type="EMBL" id="SDU29630.1"/>
    </source>
</evidence>
<name>A0A1H2HCP4_9ACTN</name>
<evidence type="ECO:0000259" key="1">
    <source>
        <dbReference type="Pfam" id="PF20058"/>
    </source>
</evidence>
<gene>
    <name evidence="2" type="ORF">SAMN04488563_0967</name>
</gene>